<dbReference type="OrthoDB" id="4389629at2759"/>
<gene>
    <name evidence="1" type="ORF">ASPGLDRAFT_21220</name>
</gene>
<accession>A0A1L9VYR0</accession>
<dbReference type="GeneID" id="34459335"/>
<protein>
    <submittedName>
        <fullName evidence="1">Uncharacterized protein</fullName>
    </submittedName>
</protein>
<proteinExistence type="predicted"/>
<dbReference type="Proteomes" id="UP000184300">
    <property type="component" value="Unassembled WGS sequence"/>
</dbReference>
<keyword evidence="2" id="KW-1185">Reference proteome</keyword>
<dbReference type="RefSeq" id="XP_022405716.1">
    <property type="nucleotide sequence ID" value="XM_022543074.1"/>
</dbReference>
<name>A0A1L9VYR0_ASPGL</name>
<evidence type="ECO:0000313" key="2">
    <source>
        <dbReference type="Proteomes" id="UP000184300"/>
    </source>
</evidence>
<organism evidence="1 2">
    <name type="scientific">Aspergillus glaucus CBS 516.65</name>
    <dbReference type="NCBI Taxonomy" id="1160497"/>
    <lineage>
        <taxon>Eukaryota</taxon>
        <taxon>Fungi</taxon>
        <taxon>Dikarya</taxon>
        <taxon>Ascomycota</taxon>
        <taxon>Pezizomycotina</taxon>
        <taxon>Eurotiomycetes</taxon>
        <taxon>Eurotiomycetidae</taxon>
        <taxon>Eurotiales</taxon>
        <taxon>Aspergillaceae</taxon>
        <taxon>Aspergillus</taxon>
        <taxon>Aspergillus subgen. Aspergillus</taxon>
    </lineage>
</organism>
<dbReference type="AlphaFoldDB" id="A0A1L9VYR0"/>
<dbReference type="VEuPathDB" id="FungiDB:ASPGLDRAFT_21220"/>
<sequence length="107" mass="12567">MTPKLEKLLTRRYRNIQSEPQELRRPRDPLYDRDYATDEFLTECDLVEIVSKIGHGTRYITQPNTKAGKRFSWNEGYVNFLVMSSPPGDNLFDIYEDFSNDQRASIS</sequence>
<evidence type="ECO:0000313" key="1">
    <source>
        <dbReference type="EMBL" id="OJJ89054.1"/>
    </source>
</evidence>
<dbReference type="EMBL" id="KV878888">
    <property type="protein sequence ID" value="OJJ89054.1"/>
    <property type="molecule type" value="Genomic_DNA"/>
</dbReference>
<reference evidence="2" key="1">
    <citation type="journal article" date="2017" name="Genome Biol.">
        <title>Comparative genomics reveals high biological diversity and specific adaptations in the industrially and medically important fungal genus Aspergillus.</title>
        <authorList>
            <person name="de Vries R.P."/>
            <person name="Riley R."/>
            <person name="Wiebenga A."/>
            <person name="Aguilar-Osorio G."/>
            <person name="Amillis S."/>
            <person name="Uchima C.A."/>
            <person name="Anderluh G."/>
            <person name="Asadollahi M."/>
            <person name="Askin M."/>
            <person name="Barry K."/>
            <person name="Battaglia E."/>
            <person name="Bayram O."/>
            <person name="Benocci T."/>
            <person name="Braus-Stromeyer S.A."/>
            <person name="Caldana C."/>
            <person name="Canovas D."/>
            <person name="Cerqueira G.C."/>
            <person name="Chen F."/>
            <person name="Chen W."/>
            <person name="Choi C."/>
            <person name="Clum A."/>
            <person name="Dos Santos R.A."/>
            <person name="Damasio A.R."/>
            <person name="Diallinas G."/>
            <person name="Emri T."/>
            <person name="Fekete E."/>
            <person name="Flipphi M."/>
            <person name="Freyberg S."/>
            <person name="Gallo A."/>
            <person name="Gournas C."/>
            <person name="Habgood R."/>
            <person name="Hainaut M."/>
            <person name="Harispe M.L."/>
            <person name="Henrissat B."/>
            <person name="Hilden K.S."/>
            <person name="Hope R."/>
            <person name="Hossain A."/>
            <person name="Karabika E."/>
            <person name="Karaffa L."/>
            <person name="Karanyi Z."/>
            <person name="Krasevec N."/>
            <person name="Kuo A."/>
            <person name="Kusch H."/>
            <person name="LaButti K."/>
            <person name="Lagendijk E.L."/>
            <person name="Lapidus A."/>
            <person name="Levasseur A."/>
            <person name="Lindquist E."/>
            <person name="Lipzen A."/>
            <person name="Logrieco A.F."/>
            <person name="MacCabe A."/>
            <person name="Maekelae M.R."/>
            <person name="Malavazi I."/>
            <person name="Melin P."/>
            <person name="Meyer V."/>
            <person name="Mielnichuk N."/>
            <person name="Miskei M."/>
            <person name="Molnar A.P."/>
            <person name="Mule G."/>
            <person name="Ngan C.Y."/>
            <person name="Orejas M."/>
            <person name="Orosz E."/>
            <person name="Ouedraogo J.P."/>
            <person name="Overkamp K.M."/>
            <person name="Park H.-S."/>
            <person name="Perrone G."/>
            <person name="Piumi F."/>
            <person name="Punt P.J."/>
            <person name="Ram A.F."/>
            <person name="Ramon A."/>
            <person name="Rauscher S."/>
            <person name="Record E."/>
            <person name="Riano-Pachon D.M."/>
            <person name="Robert V."/>
            <person name="Roehrig J."/>
            <person name="Ruller R."/>
            <person name="Salamov A."/>
            <person name="Salih N.S."/>
            <person name="Samson R.A."/>
            <person name="Sandor E."/>
            <person name="Sanguinetti M."/>
            <person name="Schuetze T."/>
            <person name="Sepcic K."/>
            <person name="Shelest E."/>
            <person name="Sherlock G."/>
            <person name="Sophianopoulou V."/>
            <person name="Squina F.M."/>
            <person name="Sun H."/>
            <person name="Susca A."/>
            <person name="Todd R.B."/>
            <person name="Tsang A."/>
            <person name="Unkles S.E."/>
            <person name="van de Wiele N."/>
            <person name="van Rossen-Uffink D."/>
            <person name="Oliveira J.V."/>
            <person name="Vesth T.C."/>
            <person name="Visser J."/>
            <person name="Yu J.-H."/>
            <person name="Zhou M."/>
            <person name="Andersen M.R."/>
            <person name="Archer D.B."/>
            <person name="Baker S.E."/>
            <person name="Benoit I."/>
            <person name="Brakhage A.A."/>
            <person name="Braus G.H."/>
            <person name="Fischer R."/>
            <person name="Frisvad J.C."/>
            <person name="Goldman G.H."/>
            <person name="Houbraken J."/>
            <person name="Oakley B."/>
            <person name="Pocsi I."/>
            <person name="Scazzocchio C."/>
            <person name="Seiboth B."/>
            <person name="vanKuyk P.A."/>
            <person name="Wortman J."/>
            <person name="Dyer P.S."/>
            <person name="Grigoriev I.V."/>
        </authorList>
    </citation>
    <scope>NUCLEOTIDE SEQUENCE [LARGE SCALE GENOMIC DNA]</scope>
    <source>
        <strain evidence="2">CBS 516.65</strain>
    </source>
</reference>